<gene>
    <name evidence="4" type="ORF">Ctob_007917</name>
</gene>
<dbReference type="InterPro" id="IPR011990">
    <property type="entry name" value="TPR-like_helical_dom_sf"/>
</dbReference>
<dbReference type="InterPro" id="IPR050498">
    <property type="entry name" value="Ycf3"/>
</dbReference>
<evidence type="ECO:0000313" key="4">
    <source>
        <dbReference type="EMBL" id="KOO28577.1"/>
    </source>
</evidence>
<comment type="caution">
    <text evidence="4">The sequence shown here is derived from an EMBL/GenBank/DDBJ whole genome shotgun (WGS) entry which is preliminary data.</text>
</comment>
<evidence type="ECO:0000256" key="1">
    <source>
        <dbReference type="ARBA" id="ARBA00022737"/>
    </source>
</evidence>
<name>A0A0M0JQK7_9EUKA</name>
<dbReference type="PROSITE" id="PS50005">
    <property type="entry name" value="TPR"/>
    <property type="match status" value="1"/>
</dbReference>
<dbReference type="SMART" id="SM00028">
    <property type="entry name" value="TPR"/>
    <property type="match status" value="3"/>
</dbReference>
<dbReference type="PANTHER" id="PTHR44858:SF1">
    <property type="entry name" value="UDP-N-ACETYLGLUCOSAMINE--PEPTIDE N-ACETYLGLUCOSAMINYLTRANSFERASE SPINDLY-RELATED"/>
    <property type="match status" value="1"/>
</dbReference>
<evidence type="ECO:0000256" key="3">
    <source>
        <dbReference type="PROSITE-ProRule" id="PRU00339"/>
    </source>
</evidence>
<dbReference type="InterPro" id="IPR019734">
    <property type="entry name" value="TPR_rpt"/>
</dbReference>
<keyword evidence="1" id="KW-0677">Repeat</keyword>
<dbReference type="EMBL" id="JWZX01002548">
    <property type="protein sequence ID" value="KOO28577.1"/>
    <property type="molecule type" value="Genomic_DNA"/>
</dbReference>
<accession>A0A0M0JQK7</accession>
<dbReference type="Gene3D" id="1.25.40.10">
    <property type="entry name" value="Tetratricopeptide repeat domain"/>
    <property type="match status" value="2"/>
</dbReference>
<proteinExistence type="predicted"/>
<evidence type="ECO:0000313" key="5">
    <source>
        <dbReference type="Proteomes" id="UP000037460"/>
    </source>
</evidence>
<dbReference type="SUPFAM" id="SSF48452">
    <property type="entry name" value="TPR-like"/>
    <property type="match status" value="1"/>
</dbReference>
<dbReference type="PANTHER" id="PTHR44858">
    <property type="entry name" value="TETRATRICOPEPTIDE REPEAT PROTEIN 6"/>
    <property type="match status" value="1"/>
</dbReference>
<keyword evidence="2 3" id="KW-0802">TPR repeat</keyword>
<organism evidence="4 5">
    <name type="scientific">Chrysochromulina tobinii</name>
    <dbReference type="NCBI Taxonomy" id="1460289"/>
    <lineage>
        <taxon>Eukaryota</taxon>
        <taxon>Haptista</taxon>
        <taxon>Haptophyta</taxon>
        <taxon>Prymnesiophyceae</taxon>
        <taxon>Prymnesiales</taxon>
        <taxon>Chrysochromulinaceae</taxon>
        <taxon>Chrysochromulina</taxon>
    </lineage>
</organism>
<dbReference type="Proteomes" id="UP000037460">
    <property type="component" value="Unassembled WGS sequence"/>
</dbReference>
<keyword evidence="5" id="KW-1185">Reference proteome</keyword>
<feature type="repeat" description="TPR" evidence="3">
    <location>
        <begin position="167"/>
        <end position="200"/>
    </location>
</feature>
<dbReference type="AlphaFoldDB" id="A0A0M0JQK7"/>
<protein>
    <submittedName>
        <fullName evidence="4">Tetratricopeptide repeat protein</fullName>
    </submittedName>
</protein>
<sequence length="390" mass="42911">MVSPRAPKGLVALVQLLVPCKRMRIVPTQQLAARLILSASIAFYRGLPGSAIDLLSPPQWVMTDNGAELQRMTDANSKLQDKAARRVYDSGLELADKGADRETQFVDDSLLRKAEERFALLIDELAPNYYGAYANRANVRVARGNYVGAVADYEAALRLAPLAKDAWITYLNLGATLIAADRAPEALDNMERAVRMSKDDRLALLGRGNAYHALGKWGAAAADHGAALEKNPSDIQPFWIRYALELFEARERRPEALGIIRRVAAKYDLEPEAQLAACSMLWDGGNELEQQEALRRWNYAPLTTRRSMATLDVRSKQWPPTALLAANNFRAAAPEVPVELLVEAPKVEQEASLKSATSDPSAAAALDEKALRLDEIRKLKQQIAELQGSA</sequence>
<reference evidence="5" key="1">
    <citation type="journal article" date="2015" name="PLoS Genet.">
        <title>Genome Sequence and Transcriptome Analyses of Chrysochromulina tobin: Metabolic Tools for Enhanced Algal Fitness in the Prominent Order Prymnesiales (Haptophyceae).</title>
        <authorList>
            <person name="Hovde B.T."/>
            <person name="Deodato C.R."/>
            <person name="Hunsperger H.M."/>
            <person name="Ryken S.A."/>
            <person name="Yost W."/>
            <person name="Jha R.K."/>
            <person name="Patterson J."/>
            <person name="Monnat R.J. Jr."/>
            <person name="Barlow S.B."/>
            <person name="Starkenburg S.R."/>
            <person name="Cattolico R.A."/>
        </authorList>
    </citation>
    <scope>NUCLEOTIDE SEQUENCE</scope>
    <source>
        <strain evidence="5">CCMP291</strain>
    </source>
</reference>
<evidence type="ECO:0000256" key="2">
    <source>
        <dbReference type="ARBA" id="ARBA00022803"/>
    </source>
</evidence>
<dbReference type="OrthoDB" id="421121at2759"/>